<dbReference type="InterPro" id="IPR023198">
    <property type="entry name" value="PGP-like_dom2"/>
</dbReference>
<dbReference type="EMBL" id="RYZS01000001">
    <property type="protein sequence ID" value="RVU95708.1"/>
    <property type="molecule type" value="Genomic_DNA"/>
</dbReference>
<dbReference type="AlphaFoldDB" id="A0A437UQ25"/>
<dbReference type="SUPFAM" id="SSF56784">
    <property type="entry name" value="HAD-like"/>
    <property type="match status" value="1"/>
</dbReference>
<dbReference type="InterPro" id="IPR006439">
    <property type="entry name" value="HAD-SF_hydro_IA"/>
</dbReference>
<dbReference type="GeneID" id="86911238"/>
<dbReference type="PANTHER" id="PTHR18901">
    <property type="entry name" value="2-DEOXYGLUCOSE-6-PHOSPHATE PHOSPHATASE 2"/>
    <property type="match status" value="1"/>
</dbReference>
<sequence>MKKGIVFDFDGTLVDSENLVYEAIHDFLYYEFDYDYTQEVYQLSIGQVEGNFIKDLEKRVGRKINQTQLNEAIKQAQRLGYRNLPLRPGIEDILLKSRQNGLKLAIVSNSCIEELNFFFNYHLEIRKIFDTVITIEDVKKGKPAPDGYLACISMMGLTPEEAIAIEDSPTGASAALNAGLRTIIYPNKLTEKLKFPCEGRIIDDIKEITTKLLCLNY</sequence>
<dbReference type="RefSeq" id="WP_016252579.1">
    <property type="nucleotide sequence ID" value="NZ_CAAKNX010000017.1"/>
</dbReference>
<reference evidence="1 2" key="1">
    <citation type="submission" date="2018-12" db="EMBL/GenBank/DDBJ databases">
        <title>A novel vanA-carrying plasmid in a clinical isolate of Enterococcus avium.</title>
        <authorList>
            <person name="Bernasconi O.J."/>
            <person name="Luzzaro F."/>
            <person name="Endimiani A."/>
        </authorList>
    </citation>
    <scope>NUCLEOTIDE SEQUENCE [LARGE SCALE GENOMIC DNA]</scope>
    <source>
        <strain evidence="1 2">LC0559/18</strain>
    </source>
</reference>
<dbReference type="Gene3D" id="1.10.150.240">
    <property type="entry name" value="Putative phosphatase, domain 2"/>
    <property type="match status" value="1"/>
</dbReference>
<dbReference type="Proteomes" id="UP000288388">
    <property type="component" value="Unassembled WGS sequence"/>
</dbReference>
<dbReference type="InterPro" id="IPR041492">
    <property type="entry name" value="HAD_2"/>
</dbReference>
<evidence type="ECO:0000313" key="1">
    <source>
        <dbReference type="EMBL" id="RVU95708.1"/>
    </source>
</evidence>
<gene>
    <name evidence="1" type="ORF">EK398_13120</name>
</gene>
<dbReference type="Pfam" id="PF13419">
    <property type="entry name" value="HAD_2"/>
    <property type="match status" value="1"/>
</dbReference>
<dbReference type="PANTHER" id="PTHR18901:SF38">
    <property type="entry name" value="PSEUDOURIDINE-5'-PHOSPHATASE"/>
    <property type="match status" value="1"/>
</dbReference>
<dbReference type="SFLD" id="SFLDG01129">
    <property type="entry name" value="C1.5:_HAD__Beta-PGM__Phosphata"/>
    <property type="match status" value="1"/>
</dbReference>
<evidence type="ECO:0000313" key="2">
    <source>
        <dbReference type="Proteomes" id="UP000288388"/>
    </source>
</evidence>
<dbReference type="SFLD" id="SFLDS00003">
    <property type="entry name" value="Haloacid_Dehalogenase"/>
    <property type="match status" value="1"/>
</dbReference>
<organism evidence="1 2">
    <name type="scientific">Enterococcus avium</name>
    <name type="common">Streptococcus avium</name>
    <dbReference type="NCBI Taxonomy" id="33945"/>
    <lineage>
        <taxon>Bacteria</taxon>
        <taxon>Bacillati</taxon>
        <taxon>Bacillota</taxon>
        <taxon>Bacilli</taxon>
        <taxon>Lactobacillales</taxon>
        <taxon>Enterococcaceae</taxon>
        <taxon>Enterococcus</taxon>
    </lineage>
</organism>
<comment type="caution">
    <text evidence="1">The sequence shown here is derived from an EMBL/GenBank/DDBJ whole genome shotgun (WGS) entry which is preliminary data.</text>
</comment>
<dbReference type="InterPro" id="IPR036412">
    <property type="entry name" value="HAD-like_sf"/>
</dbReference>
<dbReference type="Gene3D" id="3.40.50.1000">
    <property type="entry name" value="HAD superfamily/HAD-like"/>
    <property type="match status" value="1"/>
</dbReference>
<dbReference type="InterPro" id="IPR023214">
    <property type="entry name" value="HAD_sf"/>
</dbReference>
<accession>A0A437UQ25</accession>
<dbReference type="PRINTS" id="PR00413">
    <property type="entry name" value="HADHALOGNASE"/>
</dbReference>
<protein>
    <submittedName>
        <fullName evidence="1">HAD family phosphatase</fullName>
    </submittedName>
</protein>
<dbReference type="NCBIfam" id="TIGR01509">
    <property type="entry name" value="HAD-SF-IA-v3"/>
    <property type="match status" value="1"/>
</dbReference>
<name>A0A437UQ25_ENTAV</name>
<proteinExistence type="predicted"/>